<dbReference type="InterPro" id="IPR009078">
    <property type="entry name" value="Ferritin-like_SF"/>
</dbReference>
<dbReference type="GeneID" id="73903863"/>
<accession>A0ABD5NNB0</accession>
<dbReference type="Proteomes" id="UP001595846">
    <property type="component" value="Unassembled WGS sequence"/>
</dbReference>
<dbReference type="Gene3D" id="1.20.1260.10">
    <property type="match status" value="1"/>
</dbReference>
<dbReference type="PANTHER" id="PTHR30565">
    <property type="entry name" value="PROTEIN YCIF"/>
    <property type="match status" value="1"/>
</dbReference>
<dbReference type="InterPro" id="IPR010287">
    <property type="entry name" value="DUF892_YciF-like"/>
</dbReference>
<dbReference type="RefSeq" id="WP_256531143.1">
    <property type="nucleotide sequence ID" value="NZ_CP101824.1"/>
</dbReference>
<protein>
    <submittedName>
        <fullName evidence="1">Ferritin-like domain-containing protein</fullName>
    </submittedName>
</protein>
<reference evidence="1 2" key="1">
    <citation type="journal article" date="2019" name="Int. J. Syst. Evol. Microbiol.">
        <title>The Global Catalogue of Microorganisms (GCM) 10K type strain sequencing project: providing services to taxonomists for standard genome sequencing and annotation.</title>
        <authorList>
            <consortium name="The Broad Institute Genomics Platform"/>
            <consortium name="The Broad Institute Genome Sequencing Center for Infectious Disease"/>
            <person name="Wu L."/>
            <person name="Ma J."/>
        </authorList>
    </citation>
    <scope>NUCLEOTIDE SEQUENCE [LARGE SCALE GENOMIC DNA]</scope>
    <source>
        <strain evidence="1 2">IBRC-M 10256</strain>
    </source>
</reference>
<evidence type="ECO:0000313" key="1">
    <source>
        <dbReference type="EMBL" id="MFC3958513.1"/>
    </source>
</evidence>
<keyword evidence="2" id="KW-1185">Reference proteome</keyword>
<dbReference type="PANTHER" id="PTHR30565:SF9">
    <property type="entry name" value="PROTEIN YCIF"/>
    <property type="match status" value="1"/>
</dbReference>
<proteinExistence type="predicted"/>
<dbReference type="InterPro" id="IPR012347">
    <property type="entry name" value="Ferritin-like"/>
</dbReference>
<comment type="caution">
    <text evidence="1">The sequence shown here is derived from an EMBL/GenBank/DDBJ whole genome shotgun (WGS) entry which is preliminary data.</text>
</comment>
<evidence type="ECO:0000313" key="2">
    <source>
        <dbReference type="Proteomes" id="UP001595846"/>
    </source>
</evidence>
<organism evidence="1 2">
    <name type="scientific">Halovivax cerinus</name>
    <dbReference type="NCBI Taxonomy" id="1487865"/>
    <lineage>
        <taxon>Archaea</taxon>
        <taxon>Methanobacteriati</taxon>
        <taxon>Methanobacteriota</taxon>
        <taxon>Stenosarchaea group</taxon>
        <taxon>Halobacteria</taxon>
        <taxon>Halobacteriales</taxon>
        <taxon>Natrialbaceae</taxon>
        <taxon>Halovivax</taxon>
    </lineage>
</organism>
<dbReference type="SUPFAM" id="SSF47240">
    <property type="entry name" value="Ferritin-like"/>
    <property type="match status" value="1"/>
</dbReference>
<dbReference type="InterPro" id="IPR047114">
    <property type="entry name" value="YciF"/>
</dbReference>
<dbReference type="Pfam" id="PF05974">
    <property type="entry name" value="DUF892"/>
    <property type="match status" value="1"/>
</dbReference>
<name>A0ABD5NNB0_9EURY</name>
<dbReference type="EMBL" id="JBHSAQ010000003">
    <property type="protein sequence ID" value="MFC3958513.1"/>
    <property type="molecule type" value="Genomic_DNA"/>
</dbReference>
<gene>
    <name evidence="1" type="ORF">ACFOUR_09055</name>
</gene>
<sequence length="167" mass="19125">MNSLEDLFEHTLRQQYYAETQLVDELDHMARRADNDTLSDGFADHRDETREHVSRLETVFDEIGSTPAPTEDAVLDGIREEREEIDDSIDDPGLRDMGYMIGGMMTERIEMTGYEGLVLMADRLDYGSAVTDPLKANKDDEESAFRELESMSEASEMRSFWDRITPS</sequence>
<dbReference type="AlphaFoldDB" id="A0ABD5NNB0"/>